<feature type="transmembrane region" description="Helical" evidence="6">
    <location>
        <begin position="20"/>
        <end position="44"/>
    </location>
</feature>
<dbReference type="Pfam" id="PF00034">
    <property type="entry name" value="Cytochrom_C"/>
    <property type="match status" value="1"/>
</dbReference>
<dbReference type="InterPro" id="IPR036909">
    <property type="entry name" value="Cyt_c-like_dom_sf"/>
</dbReference>
<dbReference type="InterPro" id="IPR009056">
    <property type="entry name" value="Cyt_c-like_dom"/>
</dbReference>
<keyword evidence="2 4" id="KW-0479">Metal-binding</keyword>
<dbReference type="Gene3D" id="1.10.760.10">
    <property type="entry name" value="Cytochrome c-like domain"/>
    <property type="match status" value="1"/>
</dbReference>
<feature type="region of interest" description="Disordered" evidence="5">
    <location>
        <begin position="180"/>
        <end position="203"/>
    </location>
</feature>
<accession>A0ABX5M932</accession>
<proteinExistence type="predicted"/>
<evidence type="ECO:0000256" key="4">
    <source>
        <dbReference type="PROSITE-ProRule" id="PRU00433"/>
    </source>
</evidence>
<evidence type="ECO:0000256" key="2">
    <source>
        <dbReference type="ARBA" id="ARBA00022723"/>
    </source>
</evidence>
<keyword evidence="6" id="KW-0812">Transmembrane</keyword>
<name>A0ABX5M932_9PROT</name>
<dbReference type="SUPFAM" id="SSF46626">
    <property type="entry name" value="Cytochrome c"/>
    <property type="match status" value="1"/>
</dbReference>
<organism evidence="8 9">
    <name type="scientific">Nitrosomonas eutropha</name>
    <dbReference type="NCBI Taxonomy" id="916"/>
    <lineage>
        <taxon>Bacteria</taxon>
        <taxon>Pseudomonadati</taxon>
        <taxon>Pseudomonadota</taxon>
        <taxon>Betaproteobacteria</taxon>
        <taxon>Nitrosomonadales</taxon>
        <taxon>Nitrosomonadaceae</taxon>
        <taxon>Nitrosomonas</taxon>
    </lineage>
</organism>
<dbReference type="PANTHER" id="PTHR35008">
    <property type="entry name" value="BLL4482 PROTEIN-RELATED"/>
    <property type="match status" value="1"/>
</dbReference>
<dbReference type="InterPro" id="IPR051459">
    <property type="entry name" value="Cytochrome_c-type_DH"/>
</dbReference>
<evidence type="ECO:0000256" key="1">
    <source>
        <dbReference type="ARBA" id="ARBA00022617"/>
    </source>
</evidence>
<gene>
    <name evidence="8" type="ORF">C8R14_10443</name>
</gene>
<comment type="caution">
    <text evidence="8">The sequence shown here is derived from an EMBL/GenBank/DDBJ whole genome shotgun (WGS) entry which is preliminary data.</text>
</comment>
<keyword evidence="9" id="KW-1185">Reference proteome</keyword>
<dbReference type="PANTHER" id="PTHR35008:SF4">
    <property type="entry name" value="BLL4482 PROTEIN"/>
    <property type="match status" value="1"/>
</dbReference>
<evidence type="ECO:0000256" key="3">
    <source>
        <dbReference type="ARBA" id="ARBA00023004"/>
    </source>
</evidence>
<evidence type="ECO:0000256" key="6">
    <source>
        <dbReference type="SAM" id="Phobius"/>
    </source>
</evidence>
<reference evidence="8 9" key="1">
    <citation type="submission" date="2018-04" db="EMBL/GenBank/DDBJ databases">
        <title>Active sludge and wastewater microbial communities from Klosterneuburg, Austria.</title>
        <authorList>
            <person name="Wagner M."/>
        </authorList>
    </citation>
    <scope>NUCLEOTIDE SEQUENCE [LARGE SCALE GENOMIC DNA]</scope>
    <source>
        <strain evidence="8 9">Nm 57</strain>
    </source>
</reference>
<dbReference type="Proteomes" id="UP000247780">
    <property type="component" value="Unassembled WGS sequence"/>
</dbReference>
<keyword evidence="3 4" id="KW-0408">Iron</keyword>
<evidence type="ECO:0000259" key="7">
    <source>
        <dbReference type="PROSITE" id="PS51007"/>
    </source>
</evidence>
<protein>
    <submittedName>
        <fullName evidence="8">Mono/diheme cytochrome c family protein</fullName>
    </submittedName>
</protein>
<dbReference type="PROSITE" id="PS51007">
    <property type="entry name" value="CYTC"/>
    <property type="match status" value="1"/>
</dbReference>
<keyword evidence="1 4" id="KW-0349">Heme</keyword>
<keyword evidence="6" id="KW-0472">Membrane</keyword>
<feature type="domain" description="Cytochrome c" evidence="7">
    <location>
        <begin position="74"/>
        <end position="163"/>
    </location>
</feature>
<evidence type="ECO:0000313" key="9">
    <source>
        <dbReference type="Proteomes" id="UP000247780"/>
    </source>
</evidence>
<dbReference type="EMBL" id="QICQ01000004">
    <property type="protein sequence ID" value="PXV83581.1"/>
    <property type="molecule type" value="Genomic_DNA"/>
</dbReference>
<evidence type="ECO:0000256" key="5">
    <source>
        <dbReference type="SAM" id="MobiDB-lite"/>
    </source>
</evidence>
<dbReference type="RefSeq" id="WP_011634634.1">
    <property type="nucleotide sequence ID" value="NZ_FMTW01000001.1"/>
</dbReference>
<sequence>MADNDDHRAQVRENIDPKEIIRPIPMTTTLVTLGMVIFGVVYLFMSEPLTTSRYGDQRTLADLSRPLQTADSDNTVIDGKTLYAAQCAACHQVTGLGVPGVFPPLDNSEWVQGEPRILANILLHGVSGEIEIAGQKYQGLMPAFSQLSDAELARVATYIRSAWSNKADAVSADLFETERQSSAGRTTPFEGGAALKALSEKNH</sequence>
<evidence type="ECO:0000313" key="8">
    <source>
        <dbReference type="EMBL" id="PXV83581.1"/>
    </source>
</evidence>
<keyword evidence="6" id="KW-1133">Transmembrane helix</keyword>